<dbReference type="AlphaFoldDB" id="A0AAD8J0H6"/>
<dbReference type="PANTHER" id="PTHR43490:SF73">
    <property type="entry name" value="OS07G0685800 PROTEIN"/>
    <property type="match status" value="1"/>
</dbReference>
<dbReference type="EMBL" id="JAUIZM010000003">
    <property type="protein sequence ID" value="KAK1394121.1"/>
    <property type="molecule type" value="Genomic_DNA"/>
</dbReference>
<evidence type="ECO:0000256" key="3">
    <source>
        <dbReference type="ARBA" id="ARBA00023002"/>
    </source>
</evidence>
<proteinExistence type="inferred from homology"/>
<evidence type="ECO:0000256" key="1">
    <source>
        <dbReference type="ARBA" id="ARBA00006484"/>
    </source>
</evidence>
<comment type="similarity">
    <text evidence="1">Belongs to the short-chain dehydrogenases/reductases (SDR) family.</text>
</comment>
<gene>
    <name evidence="5" type="ORF">POM88_013177</name>
</gene>
<dbReference type="InterPro" id="IPR036291">
    <property type="entry name" value="NAD(P)-bd_dom_sf"/>
</dbReference>
<name>A0AAD8J0H6_9APIA</name>
<dbReference type="GO" id="GO:0016491">
    <property type="term" value="F:oxidoreductase activity"/>
    <property type="evidence" value="ECO:0007669"/>
    <property type="project" value="UniProtKB-KW"/>
</dbReference>
<dbReference type="SUPFAM" id="SSF51735">
    <property type="entry name" value="NAD(P)-binding Rossmann-fold domains"/>
    <property type="match status" value="1"/>
</dbReference>
<evidence type="ECO:0000256" key="2">
    <source>
        <dbReference type="ARBA" id="ARBA00022857"/>
    </source>
</evidence>
<protein>
    <submittedName>
        <fullName evidence="5">Salutaridine reductase-like</fullName>
    </submittedName>
</protein>
<dbReference type="GO" id="GO:0016020">
    <property type="term" value="C:membrane"/>
    <property type="evidence" value="ECO:0007669"/>
    <property type="project" value="TreeGrafter"/>
</dbReference>
<dbReference type="Pfam" id="PF00106">
    <property type="entry name" value="adh_short"/>
    <property type="match status" value="1"/>
</dbReference>
<comment type="caution">
    <text evidence="5">The sequence shown here is derived from an EMBL/GenBank/DDBJ whole genome shotgun (WGS) entry which is preliminary data.</text>
</comment>
<dbReference type="Proteomes" id="UP001237642">
    <property type="component" value="Unassembled WGS sequence"/>
</dbReference>
<keyword evidence="4" id="KW-1133">Transmembrane helix</keyword>
<accession>A0AAD8J0H6</accession>
<evidence type="ECO:0000313" key="6">
    <source>
        <dbReference type="Proteomes" id="UP001237642"/>
    </source>
</evidence>
<evidence type="ECO:0000313" key="5">
    <source>
        <dbReference type="EMBL" id="KAK1394121.1"/>
    </source>
</evidence>
<keyword evidence="6" id="KW-1185">Reference proteome</keyword>
<keyword evidence="4" id="KW-0472">Membrane</keyword>
<sequence length="105" mass="11328">MTELTFLATKRYIARFFAIVALVTGGNKGIGLGICRKLALNGVTVVLTARDKKGMEAVENLHRSGLSSFVIFHQLDVLDSTSIAALADFVKSHFGKGESDTVHFS</sequence>
<keyword evidence="4" id="KW-0812">Transmembrane</keyword>
<reference evidence="5" key="2">
    <citation type="submission" date="2023-05" db="EMBL/GenBank/DDBJ databases">
        <authorList>
            <person name="Schelkunov M.I."/>
        </authorList>
    </citation>
    <scope>NUCLEOTIDE SEQUENCE</scope>
    <source>
        <strain evidence="5">Hsosn_3</strain>
        <tissue evidence="5">Leaf</tissue>
    </source>
</reference>
<dbReference type="InterPro" id="IPR002347">
    <property type="entry name" value="SDR_fam"/>
</dbReference>
<dbReference type="Gene3D" id="3.40.50.720">
    <property type="entry name" value="NAD(P)-binding Rossmann-like Domain"/>
    <property type="match status" value="1"/>
</dbReference>
<feature type="transmembrane region" description="Helical" evidence="4">
    <location>
        <begin position="12"/>
        <end position="30"/>
    </location>
</feature>
<evidence type="ECO:0000256" key="4">
    <source>
        <dbReference type="SAM" id="Phobius"/>
    </source>
</evidence>
<keyword evidence="2" id="KW-0521">NADP</keyword>
<keyword evidence="3" id="KW-0560">Oxidoreductase</keyword>
<dbReference type="PANTHER" id="PTHR43490">
    <property type="entry name" value="(+)-NEOMENTHOL DEHYDROGENASE"/>
    <property type="match status" value="1"/>
</dbReference>
<reference evidence="5" key="1">
    <citation type="submission" date="2023-02" db="EMBL/GenBank/DDBJ databases">
        <title>Genome of toxic invasive species Heracleum sosnowskyi carries increased number of genes despite the absence of recent whole-genome duplications.</title>
        <authorList>
            <person name="Schelkunov M."/>
            <person name="Shtratnikova V."/>
            <person name="Makarenko M."/>
            <person name="Klepikova A."/>
            <person name="Omelchenko D."/>
            <person name="Novikova G."/>
            <person name="Obukhova E."/>
            <person name="Bogdanov V."/>
            <person name="Penin A."/>
            <person name="Logacheva M."/>
        </authorList>
    </citation>
    <scope>NUCLEOTIDE SEQUENCE</scope>
    <source>
        <strain evidence="5">Hsosn_3</strain>
        <tissue evidence="5">Leaf</tissue>
    </source>
</reference>
<organism evidence="5 6">
    <name type="scientific">Heracleum sosnowskyi</name>
    <dbReference type="NCBI Taxonomy" id="360622"/>
    <lineage>
        <taxon>Eukaryota</taxon>
        <taxon>Viridiplantae</taxon>
        <taxon>Streptophyta</taxon>
        <taxon>Embryophyta</taxon>
        <taxon>Tracheophyta</taxon>
        <taxon>Spermatophyta</taxon>
        <taxon>Magnoliopsida</taxon>
        <taxon>eudicotyledons</taxon>
        <taxon>Gunneridae</taxon>
        <taxon>Pentapetalae</taxon>
        <taxon>asterids</taxon>
        <taxon>campanulids</taxon>
        <taxon>Apiales</taxon>
        <taxon>Apiaceae</taxon>
        <taxon>Apioideae</taxon>
        <taxon>apioid superclade</taxon>
        <taxon>Tordylieae</taxon>
        <taxon>Tordyliinae</taxon>
        <taxon>Heracleum</taxon>
    </lineage>
</organism>